<proteinExistence type="inferred from homology"/>
<dbReference type="SUPFAM" id="SSF52058">
    <property type="entry name" value="L domain-like"/>
    <property type="match status" value="2"/>
</dbReference>
<protein>
    <submittedName>
        <fullName evidence="12">SLIT and NTRK like family member 3</fullName>
    </submittedName>
</protein>
<accession>A0A672PEQ9</accession>
<feature type="compositionally biased region" description="Polar residues" evidence="9">
    <location>
        <begin position="329"/>
        <end position="344"/>
    </location>
</feature>
<dbReference type="InterPro" id="IPR001611">
    <property type="entry name" value="Leu-rich_rpt"/>
</dbReference>
<dbReference type="Proteomes" id="UP000472262">
    <property type="component" value="Unassembled WGS sequence"/>
</dbReference>
<feature type="domain" description="LRRCT" evidence="11">
    <location>
        <begin position="252"/>
        <end position="302"/>
    </location>
</feature>
<evidence type="ECO:0000256" key="2">
    <source>
        <dbReference type="ARBA" id="ARBA00010439"/>
    </source>
</evidence>
<sequence>MILSVVTPLKLLYFFQCSEGALEAMHLPAFGESMLWVTLLSTIALGWTTPIPLLDDSEEIDEPCFEPCYCEVKEGLFHVHCDSKGFTNISQVSQSWLRPFKLYLQKNSLRKLYFNSFLHLNNAVAINLGNNALQDIHVGAFNGLSSLKRLYLHENKLEVFRNDTFLGLESLEYLQADYNVIKRIDSGAFRNLHKLRVLILNDNLIPMLPAFLFRSVSLTHLDLRGNRLKTLAYKGILEYIGRSLMEIQLEENPWNCVCDIIQLQAWLERIPYTAVVGEITCEYPFHFHGKDLREIKRSELCPLLNEAEIESILGILHLPFSTGRARPTKPSSIVSPNQNTVSSVEQRERLLKPTKRPRPSKTPPTPRSVFPNQPPVAGYQTRPPIPIICPIGCTCNLHINDLGLTVNCKENGFRNISELMPRPLNAKKLYLSGNLIQRIYKSDFWNFSSLDLLHLGNNQIFYMQEGAFVNLPNLRSLYLNGNNIVKLTLDMFHGLHSLEYLYFEYNEIREIQPAAFSLMPSLQLVFLNNNLLRTLPVGAFAGTSLTRLNLRNNYFHCLPVSGVLEHLHAVVQIDLKQNPWDCSCDIIPLKEWLDTLSLVVIVGEVVCKTPELVSGKDLRSLNSEVICPELRQSSLSPAESDSGLITTYPEVGPHPPKGAIPLSVLILSLLVLFVSAFFAAAALCAYALKKREKLPFRKQGEVGLAGIQMECGIFTEQPPTLPETPPSNHVYDSIGAPSSHMCSNPVYKSRQEESGQKYPFSETKESGSHYRTLGEKEKEWTMAISSSPINTIVTVGAPCGDIASFHENGILCPTVIDSQGPTPKVGLVDSLFGTTSQFSNLPDRHTHPPSEYPHAKQEARQKQMITTTTGTRTGCPNQTQSDYPELRARLKTKMDYIDMLERSYQF</sequence>
<dbReference type="Gene3D" id="3.80.10.10">
    <property type="entry name" value="Ribonuclease Inhibitor"/>
    <property type="match status" value="2"/>
</dbReference>
<evidence type="ECO:0000313" key="12">
    <source>
        <dbReference type="Ensembl" id="ENSSGRP00000062125.1"/>
    </source>
</evidence>
<evidence type="ECO:0000259" key="11">
    <source>
        <dbReference type="SMART" id="SM00082"/>
    </source>
</evidence>
<comment type="subcellular location">
    <subcellularLocation>
        <location evidence="1">Membrane</location>
        <topology evidence="1">Single-pass type I membrane protein</topology>
    </subcellularLocation>
</comment>
<feature type="transmembrane region" description="Helical" evidence="10">
    <location>
        <begin position="664"/>
        <end position="688"/>
    </location>
</feature>
<evidence type="ECO:0000256" key="6">
    <source>
        <dbReference type="ARBA" id="ARBA00022737"/>
    </source>
</evidence>
<keyword evidence="5" id="KW-0732">Signal</keyword>
<dbReference type="PANTHER" id="PTHR45773">
    <property type="entry name" value="SLIT AND NTRK-LIKE PROTEIN 4-RELATED"/>
    <property type="match status" value="1"/>
</dbReference>
<feature type="domain" description="LRRCT" evidence="11">
    <location>
        <begin position="578"/>
        <end position="628"/>
    </location>
</feature>
<keyword evidence="13" id="KW-1185">Reference proteome</keyword>
<gene>
    <name evidence="12" type="primary">slitrk3b</name>
</gene>
<evidence type="ECO:0000256" key="10">
    <source>
        <dbReference type="SAM" id="Phobius"/>
    </source>
</evidence>
<reference evidence="12" key="2">
    <citation type="submission" date="2025-09" db="UniProtKB">
        <authorList>
            <consortium name="Ensembl"/>
        </authorList>
    </citation>
    <scope>IDENTIFICATION</scope>
</reference>
<dbReference type="GO" id="GO:0007409">
    <property type="term" value="P:axonogenesis"/>
    <property type="evidence" value="ECO:0007669"/>
    <property type="project" value="TreeGrafter"/>
</dbReference>
<dbReference type="Pfam" id="PF13855">
    <property type="entry name" value="LRR_8"/>
    <property type="match status" value="2"/>
</dbReference>
<feature type="region of interest" description="Disordered" evidence="9">
    <location>
        <begin position="327"/>
        <end position="375"/>
    </location>
</feature>
<organism evidence="12 13">
    <name type="scientific">Sinocyclocheilus grahami</name>
    <name type="common">Dianchi golden-line fish</name>
    <name type="synonym">Barbus grahami</name>
    <dbReference type="NCBI Taxonomy" id="75366"/>
    <lineage>
        <taxon>Eukaryota</taxon>
        <taxon>Metazoa</taxon>
        <taxon>Chordata</taxon>
        <taxon>Craniata</taxon>
        <taxon>Vertebrata</taxon>
        <taxon>Euteleostomi</taxon>
        <taxon>Actinopterygii</taxon>
        <taxon>Neopterygii</taxon>
        <taxon>Teleostei</taxon>
        <taxon>Ostariophysi</taxon>
        <taxon>Cypriniformes</taxon>
        <taxon>Cyprinidae</taxon>
        <taxon>Cyprininae</taxon>
        <taxon>Sinocyclocheilus</taxon>
    </lineage>
</organism>
<evidence type="ECO:0000256" key="7">
    <source>
        <dbReference type="ARBA" id="ARBA00022989"/>
    </source>
</evidence>
<feature type="region of interest" description="Disordered" evidence="9">
    <location>
        <begin position="839"/>
        <end position="858"/>
    </location>
</feature>
<feature type="region of interest" description="Disordered" evidence="9">
    <location>
        <begin position="750"/>
        <end position="769"/>
    </location>
</feature>
<evidence type="ECO:0000256" key="1">
    <source>
        <dbReference type="ARBA" id="ARBA00004479"/>
    </source>
</evidence>
<dbReference type="FunCoup" id="A0A672PEQ9">
    <property type="interactions" value="98"/>
</dbReference>
<keyword evidence="8 10" id="KW-0472">Membrane</keyword>
<name>A0A672PEQ9_SINGR</name>
<evidence type="ECO:0000256" key="8">
    <source>
        <dbReference type="ARBA" id="ARBA00023136"/>
    </source>
</evidence>
<dbReference type="GO" id="GO:0098982">
    <property type="term" value="C:GABA-ergic synapse"/>
    <property type="evidence" value="ECO:0007669"/>
    <property type="project" value="TreeGrafter"/>
</dbReference>
<dbReference type="Ensembl" id="ENSSGRT00000066259.1">
    <property type="protein sequence ID" value="ENSSGRP00000062125.1"/>
    <property type="gene ID" value="ENSSGRG00000032159.1"/>
</dbReference>
<keyword evidence="3" id="KW-0433">Leucine-rich repeat</keyword>
<dbReference type="InParanoid" id="A0A672PEQ9"/>
<dbReference type="SMART" id="SM00082">
    <property type="entry name" value="LRRCT"/>
    <property type="match status" value="2"/>
</dbReference>
<dbReference type="AlphaFoldDB" id="A0A672PEQ9"/>
<dbReference type="PROSITE" id="PS51450">
    <property type="entry name" value="LRR"/>
    <property type="match status" value="1"/>
</dbReference>
<evidence type="ECO:0000256" key="5">
    <source>
        <dbReference type="ARBA" id="ARBA00022729"/>
    </source>
</evidence>
<evidence type="ECO:0000256" key="4">
    <source>
        <dbReference type="ARBA" id="ARBA00022692"/>
    </source>
</evidence>
<dbReference type="InterPro" id="IPR032675">
    <property type="entry name" value="LRR_dom_sf"/>
</dbReference>
<dbReference type="InterPro" id="IPR000483">
    <property type="entry name" value="Cys-rich_flank_reg_C"/>
</dbReference>
<dbReference type="PANTHER" id="PTHR45773:SF9">
    <property type="entry name" value="SLIT AND NTRK-LIKE FAMILY, MEMBER 3B"/>
    <property type="match status" value="1"/>
</dbReference>
<keyword evidence="7 10" id="KW-1133">Transmembrane helix</keyword>
<keyword evidence="6" id="KW-0677">Repeat</keyword>
<evidence type="ECO:0000256" key="3">
    <source>
        <dbReference type="ARBA" id="ARBA00022614"/>
    </source>
</evidence>
<keyword evidence="4 10" id="KW-0812">Transmembrane</keyword>
<reference evidence="12" key="1">
    <citation type="submission" date="2025-08" db="UniProtKB">
        <authorList>
            <consortium name="Ensembl"/>
        </authorList>
    </citation>
    <scope>IDENTIFICATION</scope>
</reference>
<dbReference type="OMA" id="PHAKQEA"/>
<dbReference type="SMART" id="SM00369">
    <property type="entry name" value="LRR_TYP"/>
    <property type="match status" value="10"/>
</dbReference>
<dbReference type="FunFam" id="3.80.10.10:FF:000001">
    <property type="entry name" value="SLIT and NTRK-like family, member 1"/>
    <property type="match status" value="2"/>
</dbReference>
<dbReference type="GO" id="GO:0051965">
    <property type="term" value="P:positive regulation of synapse assembly"/>
    <property type="evidence" value="ECO:0007669"/>
    <property type="project" value="TreeGrafter"/>
</dbReference>
<evidence type="ECO:0000256" key="9">
    <source>
        <dbReference type="SAM" id="MobiDB-lite"/>
    </source>
</evidence>
<dbReference type="InterPro" id="IPR003591">
    <property type="entry name" value="Leu-rich_rpt_typical-subtyp"/>
</dbReference>
<dbReference type="GO" id="GO:0098839">
    <property type="term" value="C:postsynaptic density membrane"/>
    <property type="evidence" value="ECO:0007669"/>
    <property type="project" value="TreeGrafter"/>
</dbReference>
<evidence type="ECO:0000313" key="13">
    <source>
        <dbReference type="Proteomes" id="UP000472262"/>
    </source>
</evidence>
<comment type="similarity">
    <text evidence="2">Belongs to the SLITRK family.</text>
</comment>
<feature type="compositionally biased region" description="Basic and acidic residues" evidence="9">
    <location>
        <begin position="842"/>
        <end position="858"/>
    </location>
</feature>